<keyword evidence="1" id="KW-0479">Metal-binding</keyword>
<evidence type="ECO:0000256" key="5">
    <source>
        <dbReference type="SAM" id="MobiDB-lite"/>
    </source>
</evidence>
<reference evidence="7" key="1">
    <citation type="submission" date="2023-06" db="EMBL/GenBank/DDBJ databases">
        <title>Genome-scale phylogeny and comparative genomics of the fungal order Sordariales.</title>
        <authorList>
            <consortium name="Lawrence Berkeley National Laboratory"/>
            <person name="Hensen N."/>
            <person name="Bonometti L."/>
            <person name="Westerberg I."/>
            <person name="Brannstrom I.O."/>
            <person name="Guillou S."/>
            <person name="Cros-Aarteil S."/>
            <person name="Calhoun S."/>
            <person name="Haridas S."/>
            <person name="Kuo A."/>
            <person name="Mondo S."/>
            <person name="Pangilinan J."/>
            <person name="Riley R."/>
            <person name="Labutti K."/>
            <person name="Andreopoulos B."/>
            <person name="Lipzen A."/>
            <person name="Chen C."/>
            <person name="Yanf M."/>
            <person name="Daum C."/>
            <person name="Ng V."/>
            <person name="Clum A."/>
            <person name="Steindorff A."/>
            <person name="Ohm R."/>
            <person name="Martin F."/>
            <person name="Silar P."/>
            <person name="Natvig D."/>
            <person name="Lalanne C."/>
            <person name="Gautier V."/>
            <person name="Ament-Velasquez S.L."/>
            <person name="Kruys A."/>
            <person name="Hutchinson M.I."/>
            <person name="Powell A.J."/>
            <person name="Barry K."/>
            <person name="Miller A.N."/>
            <person name="Grigoriev I.V."/>
            <person name="Debuchy R."/>
            <person name="Gladieux P."/>
            <person name="Thoren M.H."/>
            <person name="Johannesson H."/>
        </authorList>
    </citation>
    <scope>NUCLEOTIDE SEQUENCE</scope>
    <source>
        <strain evidence="7">CBS 307.81</strain>
    </source>
</reference>
<accession>A0AA40DFS4</accession>
<keyword evidence="2 4" id="KW-0863">Zinc-finger</keyword>
<proteinExistence type="predicted"/>
<evidence type="ECO:0000259" key="6">
    <source>
        <dbReference type="PROSITE" id="PS50089"/>
    </source>
</evidence>
<feature type="domain" description="RING-type" evidence="6">
    <location>
        <begin position="53"/>
        <end position="102"/>
    </location>
</feature>
<dbReference type="PANTHER" id="PTHR45969">
    <property type="entry name" value="RING ZINC FINGER PROTEIN-RELATED"/>
    <property type="match status" value="1"/>
</dbReference>
<dbReference type="CDD" id="cd16448">
    <property type="entry name" value="RING-H2"/>
    <property type="match status" value="1"/>
</dbReference>
<comment type="caution">
    <text evidence="7">The sequence shown here is derived from an EMBL/GenBank/DDBJ whole genome shotgun (WGS) entry which is preliminary data.</text>
</comment>
<evidence type="ECO:0000313" key="8">
    <source>
        <dbReference type="Proteomes" id="UP001174997"/>
    </source>
</evidence>
<dbReference type="GO" id="GO:0061630">
    <property type="term" value="F:ubiquitin protein ligase activity"/>
    <property type="evidence" value="ECO:0007669"/>
    <property type="project" value="TreeGrafter"/>
</dbReference>
<dbReference type="Proteomes" id="UP001174997">
    <property type="component" value="Unassembled WGS sequence"/>
</dbReference>
<name>A0AA40DFS4_9PEZI</name>
<dbReference type="GO" id="GO:0008270">
    <property type="term" value="F:zinc ion binding"/>
    <property type="evidence" value="ECO:0007669"/>
    <property type="project" value="UniProtKB-KW"/>
</dbReference>
<dbReference type="InterPro" id="IPR001841">
    <property type="entry name" value="Znf_RING"/>
</dbReference>
<keyword evidence="3" id="KW-0862">Zinc</keyword>
<evidence type="ECO:0000256" key="4">
    <source>
        <dbReference type="PROSITE-ProRule" id="PRU00175"/>
    </source>
</evidence>
<organism evidence="7 8">
    <name type="scientific">Cercophora samala</name>
    <dbReference type="NCBI Taxonomy" id="330535"/>
    <lineage>
        <taxon>Eukaryota</taxon>
        <taxon>Fungi</taxon>
        <taxon>Dikarya</taxon>
        <taxon>Ascomycota</taxon>
        <taxon>Pezizomycotina</taxon>
        <taxon>Sordariomycetes</taxon>
        <taxon>Sordariomycetidae</taxon>
        <taxon>Sordariales</taxon>
        <taxon>Lasiosphaeriaceae</taxon>
        <taxon>Cercophora</taxon>
    </lineage>
</organism>
<feature type="region of interest" description="Disordered" evidence="5">
    <location>
        <begin position="1"/>
        <end position="20"/>
    </location>
</feature>
<dbReference type="EMBL" id="JAULSY010000006">
    <property type="protein sequence ID" value="KAK0673436.1"/>
    <property type="molecule type" value="Genomic_DNA"/>
</dbReference>
<dbReference type="InterPro" id="IPR013083">
    <property type="entry name" value="Znf_RING/FYVE/PHD"/>
</dbReference>
<evidence type="ECO:0000256" key="2">
    <source>
        <dbReference type="ARBA" id="ARBA00022771"/>
    </source>
</evidence>
<gene>
    <name evidence="7" type="ORF">QBC41DRAFT_125274</name>
</gene>
<evidence type="ECO:0000256" key="1">
    <source>
        <dbReference type="ARBA" id="ARBA00022723"/>
    </source>
</evidence>
<evidence type="ECO:0000313" key="7">
    <source>
        <dbReference type="EMBL" id="KAK0673436.1"/>
    </source>
</evidence>
<dbReference type="SMART" id="SM00184">
    <property type="entry name" value="RING"/>
    <property type="match status" value="1"/>
</dbReference>
<dbReference type="PANTHER" id="PTHR45969:SF69">
    <property type="entry name" value="FINGER DOMAIN PROTEIN, PUTATIVE (AFU_ORTHOLOGUE AFUA_3G12190)-RELATED"/>
    <property type="match status" value="1"/>
</dbReference>
<feature type="compositionally biased region" description="Polar residues" evidence="5">
    <location>
        <begin position="1"/>
        <end position="10"/>
    </location>
</feature>
<dbReference type="PROSITE" id="PS50089">
    <property type="entry name" value="ZF_RING_2"/>
    <property type="match status" value="1"/>
</dbReference>
<dbReference type="Pfam" id="PF13639">
    <property type="entry name" value="zf-RING_2"/>
    <property type="match status" value="1"/>
</dbReference>
<sequence length="162" mass="18762">MAHQQHNTDSNWDRLLQSIPPPPRMLPRLLEILSEEPAPEKKPIKLSIKGEPCTICLDDMFDDGTRAKISVLVLSCGHFLFHRRCLSNWIIQTSTHECPLCRQSLEPLEHKLYWVDQEDKWELHELPTFYSNRSEPRKKNILGNSIVHVSPGGLVSLHRRVV</sequence>
<protein>
    <recommendedName>
        <fullName evidence="6">RING-type domain-containing protein</fullName>
    </recommendedName>
</protein>
<dbReference type="Gene3D" id="3.30.40.10">
    <property type="entry name" value="Zinc/RING finger domain, C3HC4 (zinc finger)"/>
    <property type="match status" value="1"/>
</dbReference>
<dbReference type="SUPFAM" id="SSF57850">
    <property type="entry name" value="RING/U-box"/>
    <property type="match status" value="1"/>
</dbReference>
<evidence type="ECO:0000256" key="3">
    <source>
        <dbReference type="ARBA" id="ARBA00022833"/>
    </source>
</evidence>
<keyword evidence="8" id="KW-1185">Reference proteome</keyword>
<dbReference type="AlphaFoldDB" id="A0AA40DFS4"/>
<dbReference type="GO" id="GO:0016567">
    <property type="term" value="P:protein ubiquitination"/>
    <property type="evidence" value="ECO:0007669"/>
    <property type="project" value="TreeGrafter"/>
</dbReference>